<name>A0A1E3QZG8_9ASCO</name>
<dbReference type="EMBL" id="KV454426">
    <property type="protein sequence ID" value="ODQ83011.1"/>
    <property type="molecule type" value="Genomic_DNA"/>
</dbReference>
<accession>A0A1E3QZG8</accession>
<evidence type="ECO:0000313" key="2">
    <source>
        <dbReference type="Proteomes" id="UP000094336"/>
    </source>
</evidence>
<reference evidence="2" key="1">
    <citation type="submission" date="2016-05" db="EMBL/GenBank/DDBJ databases">
        <title>Comparative genomics of biotechnologically important yeasts.</title>
        <authorList>
            <consortium name="DOE Joint Genome Institute"/>
            <person name="Riley R."/>
            <person name="Haridas S."/>
            <person name="Wolfe K.H."/>
            <person name="Lopes M.R."/>
            <person name="Hittinger C.T."/>
            <person name="Goker M."/>
            <person name="Salamov A."/>
            <person name="Wisecaver J."/>
            <person name="Long T.M."/>
            <person name="Aerts A.L."/>
            <person name="Barry K."/>
            <person name="Choi C."/>
            <person name="Clum A."/>
            <person name="Coughlan A.Y."/>
            <person name="Deshpande S."/>
            <person name="Douglass A.P."/>
            <person name="Hanson S.J."/>
            <person name="Klenk H.-P."/>
            <person name="Labutti K."/>
            <person name="Lapidus A."/>
            <person name="Lindquist E."/>
            <person name="Lipzen A."/>
            <person name="Meier-Kolthoff J.P."/>
            <person name="Ohm R.A."/>
            <person name="Otillar R.P."/>
            <person name="Pangilinan J."/>
            <person name="Peng Y."/>
            <person name="Rokas A."/>
            <person name="Rosa C.A."/>
            <person name="Scheuner C."/>
            <person name="Sibirny A.A."/>
            <person name="Slot J.C."/>
            <person name="Stielow J.B."/>
            <person name="Sun H."/>
            <person name="Kurtzman C.P."/>
            <person name="Blackwell M."/>
            <person name="Grigoriev I.V."/>
            <person name="Jeffries T.W."/>
        </authorList>
    </citation>
    <scope>NUCLEOTIDE SEQUENCE [LARGE SCALE GENOMIC DNA]</scope>
    <source>
        <strain evidence="2">NRRL Y-12698</strain>
    </source>
</reference>
<sequence>MEDAKKLKKHQTSLIVAGSAHHAHFKRCLNHLMNNVDEELQLKLSTIHSNDATIQLQMAELSGQEMKQLGVLSTQCEKVLAKYSQKTRESSRMIQNHAEAIDQKMHNSC</sequence>
<protein>
    <submittedName>
        <fullName evidence="1">Uncharacterized protein</fullName>
    </submittedName>
</protein>
<dbReference type="GeneID" id="30145541"/>
<gene>
    <name evidence="1" type="ORF">BABINDRAFT_159489</name>
</gene>
<keyword evidence="2" id="KW-1185">Reference proteome</keyword>
<dbReference type="RefSeq" id="XP_018988339.1">
    <property type="nucleotide sequence ID" value="XM_019127688.1"/>
</dbReference>
<organism evidence="1 2">
    <name type="scientific">Babjeviella inositovora NRRL Y-12698</name>
    <dbReference type="NCBI Taxonomy" id="984486"/>
    <lineage>
        <taxon>Eukaryota</taxon>
        <taxon>Fungi</taxon>
        <taxon>Dikarya</taxon>
        <taxon>Ascomycota</taxon>
        <taxon>Saccharomycotina</taxon>
        <taxon>Pichiomycetes</taxon>
        <taxon>Serinales incertae sedis</taxon>
        <taxon>Babjeviella</taxon>
    </lineage>
</organism>
<proteinExistence type="predicted"/>
<evidence type="ECO:0000313" key="1">
    <source>
        <dbReference type="EMBL" id="ODQ83011.1"/>
    </source>
</evidence>
<dbReference type="AlphaFoldDB" id="A0A1E3QZG8"/>
<dbReference type="Proteomes" id="UP000094336">
    <property type="component" value="Unassembled WGS sequence"/>
</dbReference>